<dbReference type="SUPFAM" id="SSF56529">
    <property type="entry name" value="FAH"/>
    <property type="match status" value="1"/>
</dbReference>
<protein>
    <submittedName>
        <fullName evidence="4">2-keto-4-pentenoate hydratase/2-oxohepta-3-ene-1,7-dioic acid hydratase</fullName>
    </submittedName>
</protein>
<dbReference type="InterPro" id="IPR011234">
    <property type="entry name" value="Fumarylacetoacetase-like_C"/>
</dbReference>
<dbReference type="PANTHER" id="PTHR42796:SF4">
    <property type="entry name" value="FUMARYLACETOACETATE HYDROLASE DOMAIN-CONTAINING PROTEIN 2A"/>
    <property type="match status" value="1"/>
</dbReference>
<evidence type="ECO:0000313" key="5">
    <source>
        <dbReference type="Proteomes" id="UP000037267"/>
    </source>
</evidence>
<dbReference type="InterPro" id="IPR051121">
    <property type="entry name" value="FAH"/>
</dbReference>
<reference evidence="5" key="1">
    <citation type="submission" date="2015-07" db="EMBL/GenBank/DDBJ databases">
        <title>Draft genome sequence of the purine-degrading Gottschalkia purinilyticum DSM 1384 (formerly Clostridium purinilyticum).</title>
        <authorList>
            <person name="Poehlein A."/>
            <person name="Schiel-Bengelsdorf B."/>
            <person name="Bengelsdorf F.R."/>
            <person name="Daniel R."/>
            <person name="Duerre P."/>
        </authorList>
    </citation>
    <scope>NUCLEOTIDE SEQUENCE [LARGE SCALE GENOMIC DNA]</scope>
    <source>
        <strain evidence="5">DSM 1384</strain>
    </source>
</reference>
<dbReference type="InterPro" id="IPR036663">
    <property type="entry name" value="Fumarylacetoacetase_C_sf"/>
</dbReference>
<dbReference type="GO" id="GO:0019752">
    <property type="term" value="P:carboxylic acid metabolic process"/>
    <property type="evidence" value="ECO:0007669"/>
    <property type="project" value="UniProtKB-ARBA"/>
</dbReference>
<feature type="domain" description="Fumarylacetoacetase-like C-terminal" evidence="3">
    <location>
        <begin position="87"/>
        <end position="292"/>
    </location>
</feature>
<dbReference type="PATRIC" id="fig|1503.3.peg.1066"/>
<dbReference type="FunFam" id="3.90.850.10:FF:000002">
    <property type="entry name" value="2-hydroxyhepta-2,4-diene-1,7-dioate isomerase"/>
    <property type="match status" value="1"/>
</dbReference>
<dbReference type="Pfam" id="PF01557">
    <property type="entry name" value="FAA_hydrolase"/>
    <property type="match status" value="1"/>
</dbReference>
<organism evidence="4 5">
    <name type="scientific">Gottschalkia purinilytica</name>
    <name type="common">Clostridium purinilyticum</name>
    <dbReference type="NCBI Taxonomy" id="1503"/>
    <lineage>
        <taxon>Bacteria</taxon>
        <taxon>Bacillati</taxon>
        <taxon>Bacillota</taxon>
        <taxon>Tissierellia</taxon>
        <taxon>Tissierellales</taxon>
        <taxon>Gottschalkiaceae</taxon>
        <taxon>Gottschalkia</taxon>
    </lineage>
</organism>
<comment type="caution">
    <text evidence="4">The sequence shown here is derived from an EMBL/GenBank/DDBJ whole genome shotgun (WGS) entry which is preliminary data.</text>
</comment>
<evidence type="ECO:0000256" key="1">
    <source>
        <dbReference type="ARBA" id="ARBA00010211"/>
    </source>
</evidence>
<accession>A0A0L0WF35</accession>
<dbReference type="GO" id="GO:0046872">
    <property type="term" value="F:metal ion binding"/>
    <property type="evidence" value="ECO:0007669"/>
    <property type="project" value="UniProtKB-KW"/>
</dbReference>
<proteinExistence type="inferred from homology"/>
<dbReference type="PANTHER" id="PTHR42796">
    <property type="entry name" value="FUMARYLACETOACETATE HYDROLASE DOMAIN-CONTAINING PROTEIN 2A-RELATED"/>
    <property type="match status" value="1"/>
</dbReference>
<keyword evidence="2" id="KW-0479">Metal-binding</keyword>
<dbReference type="RefSeq" id="WP_050353758.1">
    <property type="nucleotide sequence ID" value="NZ_LGSS01000001.1"/>
</dbReference>
<comment type="similarity">
    <text evidence="1">Belongs to the FAH family.</text>
</comment>
<evidence type="ECO:0000313" key="4">
    <source>
        <dbReference type="EMBL" id="KNF10030.1"/>
    </source>
</evidence>
<dbReference type="AlphaFoldDB" id="A0A0L0WF35"/>
<dbReference type="GO" id="GO:0016853">
    <property type="term" value="F:isomerase activity"/>
    <property type="evidence" value="ECO:0007669"/>
    <property type="project" value="UniProtKB-ARBA"/>
</dbReference>
<evidence type="ECO:0000259" key="3">
    <source>
        <dbReference type="Pfam" id="PF01557"/>
    </source>
</evidence>
<gene>
    <name evidence="4" type="ORF">CLPU_1c01950</name>
</gene>
<dbReference type="STRING" id="1503.CLPU_1c01950"/>
<dbReference type="Gene3D" id="3.90.850.10">
    <property type="entry name" value="Fumarylacetoacetase-like, C-terminal domain"/>
    <property type="match status" value="1"/>
</dbReference>
<keyword evidence="5" id="KW-1185">Reference proteome</keyword>
<dbReference type="OrthoDB" id="9805307at2"/>
<sequence>MYFLTFRFNNEEKIGILNSSKTGVIIIDEVFKKLNKTIPDSLHSLILDSSDNTLINDIKKCIELHRFDSISLDNIKLCPPISYPNRVFGVGKNYVKHIKEIGVLGGNIGEQPIFFSKIADPAIGDGDFINIHSSVTEKVDYEAELAVVIGKDGSNIKREEVENYIFGYTIANDISSRDLQAKHVQWFKGKNLDTFCSIGPYIVYKDLIPIPVELNISSKVNGELRQNSNTKNMLFDISHIISTLSQGFTLKAGDIIMTGTPEGTGVGFDPPKFLKSGDKIECTIEKIGTLTNFAK</sequence>
<evidence type="ECO:0000256" key="2">
    <source>
        <dbReference type="ARBA" id="ARBA00022723"/>
    </source>
</evidence>
<name>A0A0L0WF35_GOTPU</name>
<dbReference type="Proteomes" id="UP000037267">
    <property type="component" value="Unassembled WGS sequence"/>
</dbReference>
<dbReference type="EMBL" id="LGSS01000001">
    <property type="protein sequence ID" value="KNF10030.1"/>
    <property type="molecule type" value="Genomic_DNA"/>
</dbReference>